<organism evidence="4 5">
    <name type="scientific">Tothia fuscella</name>
    <dbReference type="NCBI Taxonomy" id="1048955"/>
    <lineage>
        <taxon>Eukaryota</taxon>
        <taxon>Fungi</taxon>
        <taxon>Dikarya</taxon>
        <taxon>Ascomycota</taxon>
        <taxon>Pezizomycotina</taxon>
        <taxon>Dothideomycetes</taxon>
        <taxon>Pleosporomycetidae</taxon>
        <taxon>Venturiales</taxon>
        <taxon>Cylindrosympodiaceae</taxon>
        <taxon>Tothia</taxon>
    </lineage>
</organism>
<sequence length="354" mass="37974">MVGLKKNLYDAFNIQNAAEHLRFNGDEEDFFVASDGASKVEQDRIHILNYIVKKLDVKMDRSIPADAREGSAYEIYHQDEFEGVKFSICAYFDGEGDERRCVAVVKIASDTDGKIDSGTWLDFGAPSGKGMDQSLDSFVPSRHYWVPRWQYIVRYLRERVLHDFESNGTEIVRAEPEKPAVTTDLKGGKGGKGGAGADSFGEISEEIEVFAGSKGKIIGPGGSMIKEIKAATGVFGIDLGPKDIEPRPRARDPANITLKGTPAAVAKAKAMIMDIVDAWANNRPPRRDESGGDFNAGGNDGFSGNDGFDTNTSTQATGGWGGNDNDDTTAGTTSGAWADEPVETGGAEASGGGW</sequence>
<feature type="compositionally biased region" description="Low complexity" evidence="2">
    <location>
        <begin position="328"/>
        <end position="339"/>
    </location>
</feature>
<comment type="caution">
    <text evidence="4">The sequence shown here is derived from an EMBL/GenBank/DDBJ whole genome shotgun (WGS) entry which is preliminary data.</text>
</comment>
<dbReference type="InterPro" id="IPR004087">
    <property type="entry name" value="KH_dom"/>
</dbReference>
<dbReference type="EMBL" id="MU007048">
    <property type="protein sequence ID" value="KAF2429304.1"/>
    <property type="molecule type" value="Genomic_DNA"/>
</dbReference>
<dbReference type="GO" id="GO:0003723">
    <property type="term" value="F:RNA binding"/>
    <property type="evidence" value="ECO:0007669"/>
    <property type="project" value="UniProtKB-UniRule"/>
</dbReference>
<evidence type="ECO:0000313" key="4">
    <source>
        <dbReference type="EMBL" id="KAF2429304.1"/>
    </source>
</evidence>
<dbReference type="OrthoDB" id="752362at2759"/>
<protein>
    <recommendedName>
        <fullName evidence="3">K Homology domain-containing protein</fullName>
    </recommendedName>
</protein>
<dbReference type="InterPro" id="IPR036612">
    <property type="entry name" value="KH_dom_type_1_sf"/>
</dbReference>
<dbReference type="AlphaFoldDB" id="A0A9P4TWI9"/>
<evidence type="ECO:0000256" key="2">
    <source>
        <dbReference type="SAM" id="MobiDB-lite"/>
    </source>
</evidence>
<evidence type="ECO:0000313" key="5">
    <source>
        <dbReference type="Proteomes" id="UP000800235"/>
    </source>
</evidence>
<dbReference type="SMART" id="SM00322">
    <property type="entry name" value="KH"/>
    <property type="match status" value="1"/>
</dbReference>
<accession>A0A9P4TWI9</accession>
<name>A0A9P4TWI9_9PEZI</name>
<evidence type="ECO:0000256" key="1">
    <source>
        <dbReference type="PROSITE-ProRule" id="PRU00117"/>
    </source>
</evidence>
<dbReference type="Gene3D" id="3.30.1370.10">
    <property type="entry name" value="K Homology domain, type 1"/>
    <property type="match status" value="1"/>
</dbReference>
<feature type="domain" description="K Homology" evidence="3">
    <location>
        <begin position="201"/>
        <end position="277"/>
    </location>
</feature>
<dbReference type="CDD" id="cd00105">
    <property type="entry name" value="KH-I"/>
    <property type="match status" value="1"/>
</dbReference>
<feature type="region of interest" description="Disordered" evidence="2">
    <location>
        <begin position="282"/>
        <end position="354"/>
    </location>
</feature>
<dbReference type="Proteomes" id="UP000800235">
    <property type="component" value="Unassembled WGS sequence"/>
</dbReference>
<dbReference type="PROSITE" id="PS50084">
    <property type="entry name" value="KH_TYPE_1"/>
    <property type="match status" value="1"/>
</dbReference>
<keyword evidence="5" id="KW-1185">Reference proteome</keyword>
<reference evidence="4" key="1">
    <citation type="journal article" date="2020" name="Stud. Mycol.">
        <title>101 Dothideomycetes genomes: a test case for predicting lifestyles and emergence of pathogens.</title>
        <authorList>
            <person name="Haridas S."/>
            <person name="Albert R."/>
            <person name="Binder M."/>
            <person name="Bloem J."/>
            <person name="Labutti K."/>
            <person name="Salamov A."/>
            <person name="Andreopoulos B."/>
            <person name="Baker S."/>
            <person name="Barry K."/>
            <person name="Bills G."/>
            <person name="Bluhm B."/>
            <person name="Cannon C."/>
            <person name="Castanera R."/>
            <person name="Culley D."/>
            <person name="Daum C."/>
            <person name="Ezra D."/>
            <person name="Gonzalez J."/>
            <person name="Henrissat B."/>
            <person name="Kuo A."/>
            <person name="Liang C."/>
            <person name="Lipzen A."/>
            <person name="Lutzoni F."/>
            <person name="Magnuson J."/>
            <person name="Mondo S."/>
            <person name="Nolan M."/>
            <person name="Ohm R."/>
            <person name="Pangilinan J."/>
            <person name="Park H.-J."/>
            <person name="Ramirez L."/>
            <person name="Alfaro M."/>
            <person name="Sun H."/>
            <person name="Tritt A."/>
            <person name="Yoshinaga Y."/>
            <person name="Zwiers L.-H."/>
            <person name="Turgeon B."/>
            <person name="Goodwin S."/>
            <person name="Spatafora J."/>
            <person name="Crous P."/>
            <person name="Grigoriev I."/>
        </authorList>
    </citation>
    <scope>NUCLEOTIDE SEQUENCE</scope>
    <source>
        <strain evidence="4">CBS 130266</strain>
    </source>
</reference>
<evidence type="ECO:0000259" key="3">
    <source>
        <dbReference type="SMART" id="SM00322"/>
    </source>
</evidence>
<keyword evidence="1" id="KW-0694">RNA-binding</keyword>
<gene>
    <name evidence="4" type="ORF">EJ08DRAFT_735073</name>
</gene>
<dbReference type="Pfam" id="PF00013">
    <property type="entry name" value="KH_1"/>
    <property type="match status" value="1"/>
</dbReference>
<dbReference type="InterPro" id="IPR004088">
    <property type="entry name" value="KH_dom_type_1"/>
</dbReference>
<dbReference type="SUPFAM" id="SSF54791">
    <property type="entry name" value="Eukaryotic type KH-domain (KH-domain type I)"/>
    <property type="match status" value="1"/>
</dbReference>
<proteinExistence type="predicted"/>